<organism evidence="10 11">
    <name type="scientific">Streptosporangium canum</name>
    <dbReference type="NCBI Taxonomy" id="324952"/>
    <lineage>
        <taxon>Bacteria</taxon>
        <taxon>Bacillati</taxon>
        <taxon>Actinomycetota</taxon>
        <taxon>Actinomycetes</taxon>
        <taxon>Streptosporangiales</taxon>
        <taxon>Streptosporangiaceae</taxon>
        <taxon>Streptosporangium</taxon>
    </lineage>
</organism>
<dbReference type="FunFam" id="3.40.47.10:FF:000019">
    <property type="entry name" value="Polyketide synthase type I"/>
    <property type="match status" value="1"/>
</dbReference>
<dbReference type="InterPro" id="IPR014030">
    <property type="entry name" value="Ketoacyl_synth_N"/>
</dbReference>
<dbReference type="Pfam" id="PF08659">
    <property type="entry name" value="KR"/>
    <property type="match status" value="1"/>
</dbReference>
<dbReference type="SMART" id="SM00826">
    <property type="entry name" value="PKS_DH"/>
    <property type="match status" value="1"/>
</dbReference>
<dbReference type="Pfam" id="PF00550">
    <property type="entry name" value="PP-binding"/>
    <property type="match status" value="1"/>
</dbReference>
<dbReference type="GeneID" id="96296576"/>
<dbReference type="InterPro" id="IPR036736">
    <property type="entry name" value="ACP-like_sf"/>
</dbReference>
<dbReference type="InterPro" id="IPR042104">
    <property type="entry name" value="PKS_dehydratase_sf"/>
</dbReference>
<dbReference type="InterPro" id="IPR009081">
    <property type="entry name" value="PP-bd_ACP"/>
</dbReference>
<dbReference type="GO" id="GO:0006633">
    <property type="term" value="P:fatty acid biosynthetic process"/>
    <property type="evidence" value="ECO:0007669"/>
    <property type="project" value="InterPro"/>
</dbReference>
<dbReference type="GO" id="GO:0071770">
    <property type="term" value="P:DIM/DIP cell wall layer assembly"/>
    <property type="evidence" value="ECO:0007669"/>
    <property type="project" value="TreeGrafter"/>
</dbReference>
<evidence type="ECO:0000259" key="8">
    <source>
        <dbReference type="PROSITE" id="PS52004"/>
    </source>
</evidence>
<dbReference type="PROSITE" id="PS52004">
    <property type="entry name" value="KS3_2"/>
    <property type="match status" value="1"/>
</dbReference>
<keyword evidence="2" id="KW-0597">Phosphoprotein</keyword>
<dbReference type="Gene3D" id="3.40.50.720">
    <property type="entry name" value="NAD(P)-binding Rossmann-like Domain"/>
    <property type="match status" value="1"/>
</dbReference>
<dbReference type="SMART" id="SM00823">
    <property type="entry name" value="PKS_PP"/>
    <property type="match status" value="1"/>
</dbReference>
<dbReference type="SMART" id="SM00827">
    <property type="entry name" value="PKS_AT"/>
    <property type="match status" value="1"/>
</dbReference>
<gene>
    <name evidence="10" type="ORF">SAMN05216275_102236</name>
</gene>
<dbReference type="PROSITE" id="PS50075">
    <property type="entry name" value="CARRIER"/>
    <property type="match status" value="1"/>
</dbReference>
<dbReference type="GO" id="GO:0004312">
    <property type="term" value="F:fatty acid synthase activity"/>
    <property type="evidence" value="ECO:0007669"/>
    <property type="project" value="TreeGrafter"/>
</dbReference>
<evidence type="ECO:0000313" key="10">
    <source>
        <dbReference type="EMBL" id="SFI27417.1"/>
    </source>
</evidence>
<dbReference type="GO" id="GO:0031177">
    <property type="term" value="F:phosphopantetheine binding"/>
    <property type="evidence" value="ECO:0007669"/>
    <property type="project" value="InterPro"/>
</dbReference>
<evidence type="ECO:0000256" key="4">
    <source>
        <dbReference type="ARBA" id="ARBA00023315"/>
    </source>
</evidence>
<evidence type="ECO:0000256" key="3">
    <source>
        <dbReference type="ARBA" id="ARBA00022679"/>
    </source>
</evidence>
<dbReference type="SUPFAM" id="SSF52151">
    <property type="entry name" value="FabD/lysophospholipase-like"/>
    <property type="match status" value="1"/>
</dbReference>
<feature type="domain" description="PKS/mFAS DH" evidence="9">
    <location>
        <begin position="909"/>
        <end position="1199"/>
    </location>
</feature>
<dbReference type="InterPro" id="IPR049552">
    <property type="entry name" value="PKS_DH_N"/>
</dbReference>
<dbReference type="Gene3D" id="3.40.47.10">
    <property type="match status" value="1"/>
</dbReference>
<keyword evidence="1" id="KW-0596">Phosphopantetheine</keyword>
<dbReference type="CDD" id="cd00833">
    <property type="entry name" value="PKS"/>
    <property type="match status" value="1"/>
</dbReference>
<dbReference type="SMART" id="SM00822">
    <property type="entry name" value="PKS_KR"/>
    <property type="match status" value="1"/>
</dbReference>
<dbReference type="InterPro" id="IPR049551">
    <property type="entry name" value="PKS_DH_C"/>
</dbReference>
<proteinExistence type="predicted"/>
<sequence length="1822" mass="194462">MSLNQETTSASEPIAVVGMACRLPGARSPEELWELLCRGENTISEIPPDRFPVEEVYHPASGVPGKLASKYGGFVSGIDEFDAAFFGISPREAATMDPQHRMVMEVAWEAFDDAGLVLEEMPQRTGAVFMGVITSDYWDRQSGAAEELDVHTVTGSTRGGNAGRISHALNLKGMSVALDAACSSSLVAVQLAVQSLRAGSCDLAIAGGVNAILTPDHAIGFSQGSMMALDGQCKAFDARANGYVRSEGAGIVVLKTLSRALADGDRIHALIRGAAASNDGHSDSFMTPQIPGQQAALTAAYRDAGVDPASVAYVEAHGTGTSAGDPVEIAALDSVLGRGRPEGRPLLVGSAKTNLGHTEGAAGITGLIKALLCVQRGWLPASLNFTTPNPSIPWDSIGVRVCDKGQPWPDLDGPRRAGVSSFGITGTNAHIVVEEPPSASRPDEWSRQEERREDGDRAVLLPISARTPSALGALAARYRDLLPSSLHQIAGAAGARRSHHDQRLAVVAGTSEEAAAKLDAFAADGHAEGVYAGEADDVRDPGAPHLTAWVFPGQGAQWVGMGRDLLDEEPVFATAIADCENAMRRYVDWSLTAELNAAPETSRLAEIDVAQPTIFAVQVALARLWRSWGFEPDAVIGHSMGEVAAAHVAGVLDLDDAARIICGRSRLIRATSGQGAMAAVELSSERVQALIAERGGTAVLAVSNSPTSCVLAGEPEEIDAILRDLDAEGVFGRRVQVDIASHSPQMDPLREPLLELLAPLRPRRGDVPLCSTVTGRFLDGSGMDAAYWVDNLREPVLFADAVQHLVEEGFDTFMEFSPNPLLARAVQQNLRHVGGDGAVVTALARDTPGRTSLLEAAAELYVKGRAIDFSRMQPHSGQHVPLPSYPWQHERYWKNPVRRAATVRDGGGHPITGTALTLAPTGTLVWDFALDVERLPYLNHHRVHEMPMLSGTGYHELALAAGEEAYGDRSFAVEELHLERAVFLTPGTPQRLQARLDPDEADRGRRWTCYLVEVSTGGTTEWTRVATALVRHCSPTAGDRHIDLPGVAGYRETVDVAEHYAELRRRGIKQTGPYQSIVALHRTDAAVAAELRIDDAITAGLQRYLCHPALLDAALQPVMAVLGNGDTGDDTYLPVRTRRCRVHARPQPGARLWSTAVRTSTAQEPDLVEFDVLVSDDEGRVLASIDGFQIQRLVADPPEVVERKAGRLLYGVEWTELEPLTDPAPERAPWLVVSDSPLGAELCASLAAAGGEPLLVQPGAGYRRLDPHRCVLDLASTEDWTILIKEQSESGAWPPRAVVRLSTAPSVEEATRPDALERSYEVLALVKGLTSDQQAAPRLWLITTAAQTPDGTGDVNPAETAVWGIGRVIPYEHPELRCSMIDLPEDPDSGILRALSAEIRADGIETEIALRDGRRYTARLRHRPLPSASPVPVRPDGTYLITGGCGGVGLLTAEWLVKNGARHLVLVGRGGASEGVMDRIAAMRSAGAQVLIARTDIASRVAVADLLDDIARHMPPLRGVVNSAVVLDDGTLAQLDRARFLAPMPPKVHGSWHLHELTRHLPLDFFLLYSSAASVIGSPGQGNYSAANGYQDGLAWHRRANGLPALTVNWGQWSATGQVAKASKDLRLNERGFAGFAPAEGLAVLDRLLPSPHAQASVMSFDPTAWTHYFPALRTSSLLRHLVEGGPGDAAPAAELEPADLAGLGDEQAGQLIAAYLCTQVAAIVQLPREKVDAAQRPHRMGLDSLMAVQLRNRIAADLGVILPVAVFLQRRTIGDLATVTLTHLKEPEAVPSGSDRSTAGGLAVTNSGDGGNDSGRGLQSI</sequence>
<dbReference type="Gene3D" id="3.10.129.110">
    <property type="entry name" value="Polyketide synthase dehydratase"/>
    <property type="match status" value="1"/>
</dbReference>
<dbReference type="InterPro" id="IPR014031">
    <property type="entry name" value="Ketoacyl_synth_C"/>
</dbReference>
<feature type="region of interest" description="N-terminal hotdog fold" evidence="5">
    <location>
        <begin position="909"/>
        <end position="1037"/>
    </location>
</feature>
<dbReference type="GO" id="GO:0005737">
    <property type="term" value="C:cytoplasm"/>
    <property type="evidence" value="ECO:0007669"/>
    <property type="project" value="TreeGrafter"/>
</dbReference>
<evidence type="ECO:0000256" key="1">
    <source>
        <dbReference type="ARBA" id="ARBA00022450"/>
    </source>
</evidence>
<accession>A0A1I3GVK2</accession>
<protein>
    <submittedName>
        <fullName evidence="10">Myxalamid-type polyketide synthase MxaE and MxaD</fullName>
    </submittedName>
</protein>
<dbReference type="SUPFAM" id="SSF51735">
    <property type="entry name" value="NAD(P)-binding Rossmann-fold domains"/>
    <property type="match status" value="2"/>
</dbReference>
<feature type="region of interest" description="C-terminal hotdog fold" evidence="5">
    <location>
        <begin position="1051"/>
        <end position="1199"/>
    </location>
</feature>
<dbReference type="PANTHER" id="PTHR43775">
    <property type="entry name" value="FATTY ACID SYNTHASE"/>
    <property type="match status" value="1"/>
</dbReference>
<dbReference type="PROSITE" id="PS00012">
    <property type="entry name" value="PHOSPHOPANTETHEINE"/>
    <property type="match status" value="1"/>
</dbReference>
<dbReference type="SUPFAM" id="SSF55048">
    <property type="entry name" value="Probable ACP-binding domain of malonyl-CoA ACP transacylase"/>
    <property type="match status" value="1"/>
</dbReference>
<dbReference type="InterPro" id="IPR014043">
    <property type="entry name" value="Acyl_transferase_dom"/>
</dbReference>
<dbReference type="InterPro" id="IPR016039">
    <property type="entry name" value="Thiolase-like"/>
</dbReference>
<dbReference type="Pfam" id="PF02801">
    <property type="entry name" value="Ketoacyl-synt_C"/>
    <property type="match status" value="1"/>
</dbReference>
<dbReference type="PROSITE" id="PS52019">
    <property type="entry name" value="PKS_MFAS_DH"/>
    <property type="match status" value="1"/>
</dbReference>
<dbReference type="Gene3D" id="3.40.366.10">
    <property type="entry name" value="Malonyl-Coenzyme A Acyl Carrier Protein, domain 2"/>
    <property type="match status" value="1"/>
</dbReference>
<dbReference type="InterPro" id="IPR006162">
    <property type="entry name" value="Ppantetheine_attach_site"/>
</dbReference>
<dbReference type="Pfam" id="PF16197">
    <property type="entry name" value="KAsynt_C_assoc"/>
    <property type="match status" value="1"/>
</dbReference>
<reference evidence="11" key="1">
    <citation type="submission" date="2016-10" db="EMBL/GenBank/DDBJ databases">
        <authorList>
            <person name="Varghese N."/>
            <person name="Submissions S."/>
        </authorList>
    </citation>
    <scope>NUCLEOTIDE SEQUENCE [LARGE SCALE GENOMIC DNA]</scope>
    <source>
        <strain evidence="11">CGMCC 4.2126</strain>
    </source>
</reference>
<dbReference type="Proteomes" id="UP000199111">
    <property type="component" value="Unassembled WGS sequence"/>
</dbReference>
<keyword evidence="11" id="KW-1185">Reference proteome</keyword>
<dbReference type="Gene3D" id="3.30.70.3290">
    <property type="match status" value="1"/>
</dbReference>
<feature type="active site" description="Proton acceptor; for dehydratase activity" evidence="5">
    <location>
        <position position="941"/>
    </location>
</feature>
<dbReference type="InterPro" id="IPR018201">
    <property type="entry name" value="Ketoacyl_synth_AS"/>
</dbReference>
<feature type="domain" description="Ketosynthase family 3 (KS3)" evidence="8">
    <location>
        <begin position="11"/>
        <end position="435"/>
    </location>
</feature>
<dbReference type="Pfam" id="PF14765">
    <property type="entry name" value="PS-DH"/>
    <property type="match status" value="1"/>
</dbReference>
<dbReference type="InterPro" id="IPR032821">
    <property type="entry name" value="PKS_assoc"/>
</dbReference>
<dbReference type="CDD" id="cd08955">
    <property type="entry name" value="KR_2_FAS_SDR_x"/>
    <property type="match status" value="1"/>
</dbReference>
<dbReference type="InterPro" id="IPR001227">
    <property type="entry name" value="Ac_transferase_dom_sf"/>
</dbReference>
<dbReference type="InterPro" id="IPR057326">
    <property type="entry name" value="KR_dom"/>
</dbReference>
<feature type="region of interest" description="Disordered" evidence="6">
    <location>
        <begin position="1788"/>
        <end position="1822"/>
    </location>
</feature>
<dbReference type="FunFam" id="3.40.366.10:FF:000002">
    <property type="entry name" value="Probable polyketide synthase 2"/>
    <property type="match status" value="1"/>
</dbReference>
<evidence type="ECO:0000256" key="2">
    <source>
        <dbReference type="ARBA" id="ARBA00022553"/>
    </source>
</evidence>
<dbReference type="RefSeq" id="WP_093885572.1">
    <property type="nucleotide sequence ID" value="NZ_FOQY01000002.1"/>
</dbReference>
<dbReference type="InterPro" id="IPR050091">
    <property type="entry name" value="PKS_NRPS_Biosynth_Enz"/>
</dbReference>
<dbReference type="PROSITE" id="PS00606">
    <property type="entry name" value="KS3_1"/>
    <property type="match status" value="1"/>
</dbReference>
<feature type="active site" description="Proton donor; for dehydratase activity" evidence="5">
    <location>
        <position position="1112"/>
    </location>
</feature>
<evidence type="ECO:0000313" key="11">
    <source>
        <dbReference type="Proteomes" id="UP000199111"/>
    </source>
</evidence>
<dbReference type="PANTHER" id="PTHR43775:SF37">
    <property type="entry name" value="SI:DKEY-61P9.11"/>
    <property type="match status" value="1"/>
</dbReference>
<dbReference type="SMART" id="SM00825">
    <property type="entry name" value="PKS_KS"/>
    <property type="match status" value="1"/>
</dbReference>
<dbReference type="SUPFAM" id="SSF53901">
    <property type="entry name" value="Thiolase-like"/>
    <property type="match status" value="1"/>
</dbReference>
<dbReference type="InterPro" id="IPR020806">
    <property type="entry name" value="PKS_PP-bd"/>
</dbReference>
<dbReference type="InterPro" id="IPR016036">
    <property type="entry name" value="Malonyl_transacylase_ACP-bd"/>
</dbReference>
<feature type="domain" description="Carrier" evidence="7">
    <location>
        <begin position="1711"/>
        <end position="1785"/>
    </location>
</feature>
<evidence type="ECO:0000256" key="6">
    <source>
        <dbReference type="SAM" id="MobiDB-lite"/>
    </source>
</evidence>
<keyword evidence="3" id="KW-0808">Transferase</keyword>
<feature type="region of interest" description="Disordered" evidence="6">
    <location>
        <begin position="435"/>
        <end position="454"/>
    </location>
</feature>
<dbReference type="GO" id="GO:0005886">
    <property type="term" value="C:plasma membrane"/>
    <property type="evidence" value="ECO:0007669"/>
    <property type="project" value="TreeGrafter"/>
</dbReference>
<dbReference type="SUPFAM" id="SSF47336">
    <property type="entry name" value="ACP-like"/>
    <property type="match status" value="1"/>
</dbReference>
<name>A0A1I3GVK2_9ACTN</name>
<dbReference type="Pfam" id="PF00109">
    <property type="entry name" value="ketoacyl-synt"/>
    <property type="match status" value="1"/>
</dbReference>
<dbReference type="EMBL" id="FOQY01000002">
    <property type="protein sequence ID" value="SFI27417.1"/>
    <property type="molecule type" value="Genomic_DNA"/>
</dbReference>
<evidence type="ECO:0000259" key="7">
    <source>
        <dbReference type="PROSITE" id="PS50075"/>
    </source>
</evidence>
<evidence type="ECO:0000259" key="9">
    <source>
        <dbReference type="PROSITE" id="PS52019"/>
    </source>
</evidence>
<dbReference type="GO" id="GO:0004315">
    <property type="term" value="F:3-oxoacyl-[acyl-carrier-protein] synthase activity"/>
    <property type="evidence" value="ECO:0007669"/>
    <property type="project" value="InterPro"/>
</dbReference>
<dbReference type="InterPro" id="IPR016035">
    <property type="entry name" value="Acyl_Trfase/lysoPLipase"/>
</dbReference>
<feature type="compositionally biased region" description="Basic and acidic residues" evidence="6">
    <location>
        <begin position="441"/>
        <end position="454"/>
    </location>
</feature>
<dbReference type="Gene3D" id="1.10.1200.10">
    <property type="entry name" value="ACP-like"/>
    <property type="match status" value="1"/>
</dbReference>
<dbReference type="InterPro" id="IPR036291">
    <property type="entry name" value="NAD(P)-bd_dom_sf"/>
</dbReference>
<dbReference type="InterPro" id="IPR020807">
    <property type="entry name" value="PKS_DH"/>
</dbReference>
<dbReference type="InterPro" id="IPR049900">
    <property type="entry name" value="PKS_mFAS_DH"/>
</dbReference>
<dbReference type="InterPro" id="IPR013968">
    <property type="entry name" value="PKS_KR"/>
</dbReference>
<evidence type="ECO:0000256" key="5">
    <source>
        <dbReference type="PROSITE-ProRule" id="PRU01363"/>
    </source>
</evidence>
<keyword evidence="4" id="KW-0012">Acyltransferase</keyword>
<dbReference type="Pfam" id="PF00698">
    <property type="entry name" value="Acyl_transf_1"/>
    <property type="match status" value="1"/>
</dbReference>
<dbReference type="Pfam" id="PF21089">
    <property type="entry name" value="PKS_DH_N"/>
    <property type="match status" value="1"/>
</dbReference>
<dbReference type="InterPro" id="IPR020841">
    <property type="entry name" value="PKS_Beta-ketoAc_synthase_dom"/>
</dbReference>